<dbReference type="NCBIfam" id="TIGR01695">
    <property type="entry name" value="murJ_mviN"/>
    <property type="match status" value="1"/>
</dbReference>
<feature type="transmembrane region" description="Helical" evidence="10">
    <location>
        <begin position="435"/>
        <end position="455"/>
    </location>
</feature>
<dbReference type="InterPro" id="IPR051050">
    <property type="entry name" value="Lipid_II_flippase_MurJ/MviN"/>
</dbReference>
<protein>
    <recommendedName>
        <fullName evidence="10">Probable lipid II flippase MurJ</fullName>
    </recommendedName>
</protein>
<comment type="function">
    <text evidence="8 10 11">Involved in peptidoglycan biosynthesis. Transports lipid-linked peptidoglycan precursors from the inner to the outer leaflet of the cytoplasmic membrane.</text>
</comment>
<keyword evidence="7 10" id="KW-0472">Membrane</keyword>
<keyword evidence="10 11" id="KW-0961">Cell wall biogenesis/degradation</keyword>
<dbReference type="GO" id="GO:0071555">
    <property type="term" value="P:cell wall organization"/>
    <property type="evidence" value="ECO:0007669"/>
    <property type="project" value="UniProtKB-UniRule"/>
</dbReference>
<feature type="transmembrane region" description="Helical" evidence="10">
    <location>
        <begin position="470"/>
        <end position="492"/>
    </location>
</feature>
<keyword evidence="3 10" id="KW-0812">Transmembrane</keyword>
<accession>T2G7U7</accession>
<comment type="subcellular location">
    <subcellularLocation>
        <location evidence="1 10">Cell membrane</location>
        <topology evidence="1 10">Multi-pass membrane protein</topology>
    </subcellularLocation>
</comment>
<dbReference type="AlphaFoldDB" id="T2G7U7"/>
<sequence>MRKAGVVAGATLVSRMLGFVRDMVVAMALGAGPMADAFFVAFRIPEALRRMLGEGTFSMAVGPALAQARTDGGRERMFQLGRCLLLWGGLVVGPLTALAMLHADLLVKAIAPGFADAPELAARAAVLLAICMPYLLTTAAAGICVSMLHVLDRFLMPALSPCLLNVVLIAAAGLGAGLGQDVAVCLAAGLLVAGVGQVWLQLPDLRRQGFVWIGRTPLRPAALARVGREMLPTMLGASAFQIMLMLASFRGTVLGTGTTSALYYADRLLQFPLGLAGVAISTVALPELAALHAQGEQHGFVTALRGALRASLFLAVPAAVGLLLLARPVVVVLFGRGQFDAHGVTLTTAMLQWFALALPALAMTRPLLAAAYAQGRHRLTVLAGAAGVAAFVLAELVFEWTAGPRAPAMALGVGAWLQALMLGRGSAWHMDRADAGWLVRMIGLGLAMAGGIVWVDGLLPASSWLRVACIPGWAVAFGLGALLLRVPEAVLLGRMLRRRLRRA</sequence>
<dbReference type="PANTHER" id="PTHR47019:SF1">
    <property type="entry name" value="LIPID II FLIPPASE MURJ"/>
    <property type="match status" value="1"/>
</dbReference>
<evidence type="ECO:0000256" key="10">
    <source>
        <dbReference type="HAMAP-Rule" id="MF_02078"/>
    </source>
</evidence>
<feature type="transmembrane region" description="Helical" evidence="10">
    <location>
        <begin position="84"/>
        <end position="103"/>
    </location>
</feature>
<evidence type="ECO:0000313" key="13">
    <source>
        <dbReference type="Proteomes" id="UP000016587"/>
    </source>
</evidence>
<keyword evidence="2 10" id="KW-1003">Cell membrane</keyword>
<dbReference type="PANTHER" id="PTHR47019">
    <property type="entry name" value="LIPID II FLIPPASE MURJ"/>
    <property type="match status" value="1"/>
</dbReference>
<keyword evidence="4 10" id="KW-0133">Cell shape</keyword>
<dbReference type="InterPro" id="IPR004268">
    <property type="entry name" value="MurJ"/>
</dbReference>
<evidence type="ECO:0000256" key="2">
    <source>
        <dbReference type="ARBA" id="ARBA00022475"/>
    </source>
</evidence>
<reference evidence="12 13" key="1">
    <citation type="journal article" date="2013" name="J. Bacteriol.">
        <title>Roles of HynAB and Ech, the only two hydrogenases found in the model sulfate reducer Desulfovibrio gigas.</title>
        <authorList>
            <person name="Morais-Silva F.O."/>
            <person name="Santos C.I."/>
            <person name="Rodrigues R."/>
            <person name="Pereira I.A."/>
            <person name="Rodrigues-Pousada C."/>
        </authorList>
    </citation>
    <scope>NUCLEOTIDE SEQUENCE [LARGE SCALE GENOMIC DNA]</scope>
    <source>
        <strain evidence="13">ATCC 19364 / DSM 1382 / NCIMB 9332 / VKM B-1759</strain>
    </source>
</reference>
<comment type="similarity">
    <text evidence="9 10 11">Belongs to the MurJ/MviN family.</text>
</comment>
<dbReference type="HOGENOM" id="CLU_006797_5_3_7"/>
<keyword evidence="13" id="KW-1185">Reference proteome</keyword>
<feature type="transmembrane region" description="Helical" evidence="10">
    <location>
        <begin position="312"/>
        <end position="333"/>
    </location>
</feature>
<reference evidence="13" key="2">
    <citation type="submission" date="2013-07" db="EMBL/GenBank/DDBJ databases">
        <authorList>
            <person name="Morais-Silva F.O."/>
            <person name="Rezende A.M."/>
            <person name="Pimentel C."/>
            <person name="Resende D.M."/>
            <person name="Santos C.I."/>
            <person name="Clemente C."/>
            <person name="de Oliveira L.M."/>
            <person name="da Silva S.M."/>
            <person name="Costa D.A."/>
            <person name="Varela-Raposo A."/>
            <person name="Horacio E.C.A."/>
            <person name="Matos M."/>
            <person name="Flores O."/>
            <person name="Ruiz J.C."/>
            <person name="Rodrigues-Pousada C."/>
        </authorList>
    </citation>
    <scope>NUCLEOTIDE SEQUENCE [LARGE SCALE GENOMIC DNA]</scope>
    <source>
        <strain evidence="13">ATCC 19364 / DSM 1382 / NCIMB 9332 / VKM B-1759</strain>
    </source>
</reference>
<feature type="transmembrane region" description="Helical" evidence="10">
    <location>
        <begin position="379"/>
        <end position="398"/>
    </location>
</feature>
<dbReference type="EMBL" id="CP006585">
    <property type="protein sequence ID" value="AGW12363.1"/>
    <property type="molecule type" value="Genomic_DNA"/>
</dbReference>
<dbReference type="PRINTS" id="PR01806">
    <property type="entry name" value="VIRFACTRMVIN"/>
</dbReference>
<dbReference type="GO" id="GO:0015648">
    <property type="term" value="F:lipid-linked peptidoglycan transporter activity"/>
    <property type="evidence" value="ECO:0007669"/>
    <property type="project" value="UniProtKB-UniRule"/>
</dbReference>
<feature type="transmembrane region" description="Helical" evidence="10">
    <location>
        <begin position="182"/>
        <end position="200"/>
    </location>
</feature>
<dbReference type="HAMAP" id="MF_02078">
    <property type="entry name" value="MurJ_MviN"/>
    <property type="match status" value="1"/>
</dbReference>
<dbReference type="Pfam" id="PF03023">
    <property type="entry name" value="MurJ"/>
    <property type="match status" value="1"/>
</dbReference>
<dbReference type="GO" id="GO:0005886">
    <property type="term" value="C:plasma membrane"/>
    <property type="evidence" value="ECO:0007669"/>
    <property type="project" value="UniProtKB-SubCell"/>
</dbReference>
<dbReference type="GO" id="GO:0034204">
    <property type="term" value="P:lipid translocation"/>
    <property type="evidence" value="ECO:0007669"/>
    <property type="project" value="TreeGrafter"/>
</dbReference>
<feature type="transmembrane region" description="Helical" evidence="10">
    <location>
        <begin position="158"/>
        <end position="176"/>
    </location>
</feature>
<dbReference type="CDD" id="cd13123">
    <property type="entry name" value="MATE_MurJ_like"/>
    <property type="match status" value="1"/>
</dbReference>
<evidence type="ECO:0000256" key="4">
    <source>
        <dbReference type="ARBA" id="ARBA00022960"/>
    </source>
</evidence>
<organism evidence="12 13">
    <name type="scientific">Megalodesulfovibrio gigas (strain ATCC 19364 / DSM 1382 / NCIMB 9332 / VKM B-1759)</name>
    <name type="common">Desulfovibrio gigas</name>
    <dbReference type="NCBI Taxonomy" id="1121448"/>
    <lineage>
        <taxon>Bacteria</taxon>
        <taxon>Pseudomonadati</taxon>
        <taxon>Thermodesulfobacteriota</taxon>
        <taxon>Desulfovibrionia</taxon>
        <taxon>Desulfovibrionales</taxon>
        <taxon>Desulfovibrionaceae</taxon>
        <taxon>Megalodesulfovibrio</taxon>
    </lineage>
</organism>
<dbReference type="PIRSF" id="PIRSF002869">
    <property type="entry name" value="MviN"/>
    <property type="match status" value="1"/>
</dbReference>
<dbReference type="eggNOG" id="COG0728">
    <property type="taxonomic scope" value="Bacteria"/>
</dbReference>
<feature type="transmembrane region" description="Helical" evidence="10">
    <location>
        <begin position="269"/>
        <end position="291"/>
    </location>
</feature>
<evidence type="ECO:0000256" key="3">
    <source>
        <dbReference type="ARBA" id="ARBA00022692"/>
    </source>
</evidence>
<keyword evidence="6 10" id="KW-1133">Transmembrane helix</keyword>
<name>T2G7U7_MEGG1</name>
<dbReference type="PATRIC" id="fig|1121448.10.peg.447"/>
<comment type="pathway">
    <text evidence="10">Cell wall biogenesis; peptidoglycan biosynthesis.</text>
</comment>
<feature type="transmembrane region" description="Helical" evidence="10">
    <location>
        <begin position="353"/>
        <end position="372"/>
    </location>
</feature>
<dbReference type="GO" id="GO:0008360">
    <property type="term" value="P:regulation of cell shape"/>
    <property type="evidence" value="ECO:0007669"/>
    <property type="project" value="UniProtKB-UniRule"/>
</dbReference>
<dbReference type="GO" id="GO:0009252">
    <property type="term" value="P:peptidoglycan biosynthetic process"/>
    <property type="evidence" value="ECO:0007669"/>
    <property type="project" value="UniProtKB-UniRule"/>
</dbReference>
<evidence type="ECO:0000256" key="8">
    <source>
        <dbReference type="ARBA" id="ARBA00060041"/>
    </source>
</evidence>
<feature type="transmembrane region" description="Helical" evidence="10">
    <location>
        <begin position="23"/>
        <end position="42"/>
    </location>
</feature>
<evidence type="ECO:0000256" key="7">
    <source>
        <dbReference type="ARBA" id="ARBA00023136"/>
    </source>
</evidence>
<feature type="transmembrane region" description="Helical" evidence="10">
    <location>
        <begin position="230"/>
        <end position="249"/>
    </location>
</feature>
<dbReference type="UniPathway" id="UPA00219"/>
<evidence type="ECO:0000313" key="12">
    <source>
        <dbReference type="EMBL" id="AGW12363.1"/>
    </source>
</evidence>
<dbReference type="STRING" id="1121448.DGI_0450"/>
<evidence type="ECO:0000256" key="5">
    <source>
        <dbReference type="ARBA" id="ARBA00022984"/>
    </source>
</evidence>
<evidence type="ECO:0000256" key="9">
    <source>
        <dbReference type="ARBA" id="ARBA00061532"/>
    </source>
</evidence>
<keyword evidence="10 11" id="KW-0813">Transport</keyword>
<evidence type="ECO:0000256" key="1">
    <source>
        <dbReference type="ARBA" id="ARBA00004651"/>
    </source>
</evidence>
<dbReference type="KEGG" id="dgg:DGI_0450"/>
<proteinExistence type="inferred from homology"/>
<dbReference type="Proteomes" id="UP000016587">
    <property type="component" value="Chromosome"/>
</dbReference>
<evidence type="ECO:0000256" key="11">
    <source>
        <dbReference type="PIRNR" id="PIRNR002869"/>
    </source>
</evidence>
<evidence type="ECO:0000256" key="6">
    <source>
        <dbReference type="ARBA" id="ARBA00022989"/>
    </source>
</evidence>
<keyword evidence="5 10" id="KW-0573">Peptidoglycan synthesis</keyword>
<feature type="transmembrane region" description="Helical" evidence="10">
    <location>
        <begin position="404"/>
        <end position="423"/>
    </location>
</feature>
<gene>
    <name evidence="10" type="primary">murJ</name>
    <name evidence="12" type="ORF">DGI_0450</name>
</gene>
<feature type="transmembrane region" description="Helical" evidence="10">
    <location>
        <begin position="123"/>
        <end position="151"/>
    </location>
</feature>